<dbReference type="AlphaFoldDB" id="A0A9N9CMM7"/>
<evidence type="ECO:0000313" key="2">
    <source>
        <dbReference type="Proteomes" id="UP000789342"/>
    </source>
</evidence>
<sequence length="339" mass="38528">ELESLKNSHRVFTIKASYGKQRKTFSWPVDISTVTLDTMKLSILEVLPFPQDTKPEDLTLRFAKADEKNCEELGLGDDATFQQYLKSCAVQASFTLKVQIDTVQKPFSDWKLSKVCELLGLASGIDEFPTFDCGIDKLDSEKAKDLMAHLCKDLRLRYKAIHGETEATRSEYVSPFLVTATSLFDGLVKLYPQLYVAGKYGRGPLDFCLRLLGVIIGVVEVKKEDFDQGMAQNVIQLHSSLETNRKRKHDEIEDEFADKAYGIVTDGRVWYFVEFIMDGDKPKISVHSETPAVLDWTEESESLDKGAGRILGRIVWLLKEAEQWGKLNMAERKKRLRID</sequence>
<accession>A0A9N9CMM7</accession>
<evidence type="ECO:0000313" key="1">
    <source>
        <dbReference type="EMBL" id="CAG8605305.1"/>
    </source>
</evidence>
<gene>
    <name evidence="1" type="ORF">AMORRO_LOCUS7965</name>
</gene>
<feature type="non-terminal residue" evidence="1">
    <location>
        <position position="1"/>
    </location>
</feature>
<reference evidence="1" key="1">
    <citation type="submission" date="2021-06" db="EMBL/GenBank/DDBJ databases">
        <authorList>
            <person name="Kallberg Y."/>
            <person name="Tangrot J."/>
            <person name="Rosling A."/>
        </authorList>
    </citation>
    <scope>NUCLEOTIDE SEQUENCE</scope>
    <source>
        <strain evidence="1">CL551</strain>
    </source>
</reference>
<keyword evidence="2" id="KW-1185">Reference proteome</keyword>
<dbReference type="OrthoDB" id="2414517at2759"/>
<proteinExistence type="predicted"/>
<name>A0A9N9CMM7_9GLOM</name>
<dbReference type="EMBL" id="CAJVPV010006448">
    <property type="protein sequence ID" value="CAG8605305.1"/>
    <property type="molecule type" value="Genomic_DNA"/>
</dbReference>
<protein>
    <submittedName>
        <fullName evidence="1">5945_t:CDS:1</fullName>
    </submittedName>
</protein>
<organism evidence="1 2">
    <name type="scientific">Acaulospora morrowiae</name>
    <dbReference type="NCBI Taxonomy" id="94023"/>
    <lineage>
        <taxon>Eukaryota</taxon>
        <taxon>Fungi</taxon>
        <taxon>Fungi incertae sedis</taxon>
        <taxon>Mucoromycota</taxon>
        <taxon>Glomeromycotina</taxon>
        <taxon>Glomeromycetes</taxon>
        <taxon>Diversisporales</taxon>
        <taxon>Acaulosporaceae</taxon>
        <taxon>Acaulospora</taxon>
    </lineage>
</organism>
<dbReference type="Proteomes" id="UP000789342">
    <property type="component" value="Unassembled WGS sequence"/>
</dbReference>
<comment type="caution">
    <text evidence="1">The sequence shown here is derived from an EMBL/GenBank/DDBJ whole genome shotgun (WGS) entry which is preliminary data.</text>
</comment>